<feature type="transmembrane region" description="Helical" evidence="1">
    <location>
        <begin position="36"/>
        <end position="58"/>
    </location>
</feature>
<sequence length="108" mass="13040">MSWLEYIFLSWGYIALIFDLMIICMSFKKEFKKHTLWLSLFLSGFAVSSIFFATYALIERGKLLYKVTSFNIILFIMWIIYIMLFIVTLTLHLYRMFGKRGNTHLYYE</sequence>
<keyword evidence="1" id="KW-0472">Membrane</keyword>
<feature type="transmembrane region" description="Helical" evidence="1">
    <location>
        <begin position="70"/>
        <end position="94"/>
    </location>
</feature>
<dbReference type="KEGG" id="mob:NCTC10112_00150"/>
<reference evidence="2 3" key="1">
    <citation type="submission" date="2019-01" db="EMBL/GenBank/DDBJ databases">
        <authorList>
            <consortium name="Pathogen Informatics"/>
        </authorList>
    </citation>
    <scope>NUCLEOTIDE SEQUENCE [LARGE SCALE GENOMIC DNA]</scope>
    <source>
        <strain evidence="2 3">NCTC10112</strain>
    </source>
</reference>
<gene>
    <name evidence="2" type="ORF">NCTC10112_00150</name>
</gene>
<name>A0A448ZVK9_METOS</name>
<protein>
    <submittedName>
        <fullName evidence="2">Uncharacterized protein</fullName>
    </submittedName>
</protein>
<keyword evidence="3" id="KW-1185">Reference proteome</keyword>
<evidence type="ECO:0000256" key="1">
    <source>
        <dbReference type="SAM" id="Phobius"/>
    </source>
</evidence>
<keyword evidence="1" id="KW-1133">Transmembrane helix</keyword>
<proteinExistence type="predicted"/>
<accession>A0A448ZVK9</accession>
<feature type="transmembrane region" description="Helical" evidence="1">
    <location>
        <begin position="6"/>
        <end position="24"/>
    </location>
</feature>
<dbReference type="Proteomes" id="UP000290482">
    <property type="component" value="Chromosome"/>
</dbReference>
<organism evidence="2 3">
    <name type="scientific">Metamycoplasma orale</name>
    <name type="common">Mycoplasma orale</name>
    <dbReference type="NCBI Taxonomy" id="2121"/>
    <lineage>
        <taxon>Bacteria</taxon>
        <taxon>Bacillati</taxon>
        <taxon>Mycoplasmatota</taxon>
        <taxon>Mycoplasmoidales</taxon>
        <taxon>Metamycoplasmataceae</taxon>
        <taxon>Metamycoplasma</taxon>
    </lineage>
</organism>
<dbReference type="AlphaFoldDB" id="A0A448ZVK9"/>
<dbReference type="EMBL" id="LR214940">
    <property type="protein sequence ID" value="VEU55289.1"/>
    <property type="molecule type" value="Genomic_DNA"/>
</dbReference>
<keyword evidence="1" id="KW-0812">Transmembrane</keyword>
<evidence type="ECO:0000313" key="2">
    <source>
        <dbReference type="EMBL" id="VEU55289.1"/>
    </source>
</evidence>
<evidence type="ECO:0000313" key="3">
    <source>
        <dbReference type="Proteomes" id="UP000290482"/>
    </source>
</evidence>